<dbReference type="Proteomes" id="UP000032515">
    <property type="component" value="Unassembled WGS sequence"/>
</dbReference>
<accession>A0A0D7F3I6</accession>
<sequence length="198" mass="20929">MVPKTAAEYQFEASDKLKPFIGNLDKDPVFNSTRELALKAGITDKQFKAFLPAVLEHFVDGGLVDQPIDAKAQLRAMAGPNAANLDEAAKEAAGAKRVSSNVAWVDGAKAQGMFPDPVAEFFAASLASDPRAHEAIEWLRGKSAEPKPALGGASGGSAAGAEALQQRNLDPRNNPNSATFDRGFAAETDRLFQAQYGA</sequence>
<comment type="caution">
    <text evidence="2">The sequence shown here is derived from an EMBL/GenBank/DDBJ whole genome shotgun (WGS) entry which is preliminary data.</text>
</comment>
<reference evidence="2 3" key="1">
    <citation type="submission" date="2014-11" db="EMBL/GenBank/DDBJ databases">
        <title>Genomics and ecophysiology of heterotrophic nitrogen fixing bacteria isolated from estuarine surface water.</title>
        <authorList>
            <person name="Bentzon-Tilia M."/>
            <person name="Severin I."/>
            <person name="Hansen L.H."/>
            <person name="Riemann L."/>
        </authorList>
    </citation>
    <scope>NUCLEOTIDE SEQUENCE [LARGE SCALE GENOMIC DNA]</scope>
    <source>
        <strain evidence="2 3">BAL398</strain>
    </source>
</reference>
<proteinExistence type="predicted"/>
<organism evidence="2 3">
    <name type="scientific">Rhodopseudomonas palustris</name>
    <dbReference type="NCBI Taxonomy" id="1076"/>
    <lineage>
        <taxon>Bacteria</taxon>
        <taxon>Pseudomonadati</taxon>
        <taxon>Pseudomonadota</taxon>
        <taxon>Alphaproteobacteria</taxon>
        <taxon>Hyphomicrobiales</taxon>
        <taxon>Nitrobacteraceae</taxon>
        <taxon>Rhodopseudomonas</taxon>
    </lineage>
</organism>
<feature type="compositionally biased region" description="Polar residues" evidence="1">
    <location>
        <begin position="165"/>
        <end position="179"/>
    </location>
</feature>
<evidence type="ECO:0000256" key="1">
    <source>
        <dbReference type="SAM" id="MobiDB-lite"/>
    </source>
</evidence>
<protein>
    <submittedName>
        <fullName evidence="2">Uncharacterized protein</fullName>
    </submittedName>
</protein>
<dbReference type="AlphaFoldDB" id="A0A0D7F3I6"/>
<evidence type="ECO:0000313" key="2">
    <source>
        <dbReference type="EMBL" id="KIZ47391.1"/>
    </source>
</evidence>
<feature type="region of interest" description="Disordered" evidence="1">
    <location>
        <begin position="141"/>
        <end position="184"/>
    </location>
</feature>
<gene>
    <name evidence="2" type="ORF">OO17_04595</name>
</gene>
<evidence type="ECO:0000313" key="3">
    <source>
        <dbReference type="Proteomes" id="UP000032515"/>
    </source>
</evidence>
<dbReference type="EMBL" id="JXXE01000085">
    <property type="protein sequence ID" value="KIZ47391.1"/>
    <property type="molecule type" value="Genomic_DNA"/>
</dbReference>
<name>A0A0D7F3I6_RHOPL</name>
<dbReference type="PATRIC" id="fig|1076.23.peg.6548"/>